<evidence type="ECO:0000259" key="2">
    <source>
        <dbReference type="PROSITE" id="PS50937"/>
    </source>
</evidence>
<dbReference type="InterPro" id="IPR047057">
    <property type="entry name" value="MerR_fam"/>
</dbReference>
<evidence type="ECO:0000313" key="3">
    <source>
        <dbReference type="EMBL" id="NYI67401.1"/>
    </source>
</evidence>
<comment type="caution">
    <text evidence="3">The sequence shown here is derived from an EMBL/GenBank/DDBJ whole genome shotgun (WGS) entry which is preliminary data.</text>
</comment>
<dbReference type="AlphaFoldDB" id="A0A7Z0ADB5"/>
<dbReference type="EMBL" id="JACBZP010000001">
    <property type="protein sequence ID" value="NYI67401.1"/>
    <property type="molecule type" value="Genomic_DNA"/>
</dbReference>
<dbReference type="PROSITE" id="PS50937">
    <property type="entry name" value="HTH_MERR_2"/>
    <property type="match status" value="1"/>
</dbReference>
<dbReference type="GO" id="GO:0003700">
    <property type="term" value="F:DNA-binding transcription factor activity"/>
    <property type="evidence" value="ECO:0007669"/>
    <property type="project" value="InterPro"/>
</dbReference>
<evidence type="ECO:0000256" key="1">
    <source>
        <dbReference type="ARBA" id="ARBA00023125"/>
    </source>
</evidence>
<dbReference type="GO" id="GO:0003677">
    <property type="term" value="F:DNA binding"/>
    <property type="evidence" value="ECO:0007669"/>
    <property type="project" value="UniProtKB-KW"/>
</dbReference>
<dbReference type="SMART" id="SM00422">
    <property type="entry name" value="HTH_MERR"/>
    <property type="match status" value="1"/>
</dbReference>
<organism evidence="3 4">
    <name type="scientific">Spelaeicoccus albus</name>
    <dbReference type="NCBI Taxonomy" id="1280376"/>
    <lineage>
        <taxon>Bacteria</taxon>
        <taxon>Bacillati</taxon>
        <taxon>Actinomycetota</taxon>
        <taxon>Actinomycetes</taxon>
        <taxon>Micrococcales</taxon>
        <taxon>Brevibacteriaceae</taxon>
        <taxon>Spelaeicoccus</taxon>
    </lineage>
</organism>
<gene>
    <name evidence="3" type="ORF">BJY26_001707</name>
</gene>
<evidence type="ECO:0000313" key="4">
    <source>
        <dbReference type="Proteomes" id="UP000539111"/>
    </source>
</evidence>
<dbReference type="Proteomes" id="UP000539111">
    <property type="component" value="Unassembled WGS sequence"/>
</dbReference>
<dbReference type="RefSeq" id="WP_179427338.1">
    <property type="nucleotide sequence ID" value="NZ_JACBZP010000001.1"/>
</dbReference>
<dbReference type="Pfam" id="PF13411">
    <property type="entry name" value="MerR_1"/>
    <property type="match status" value="1"/>
</dbReference>
<keyword evidence="4" id="KW-1185">Reference proteome</keyword>
<dbReference type="InterPro" id="IPR000551">
    <property type="entry name" value="MerR-type_HTH_dom"/>
</dbReference>
<sequence length="209" mass="22197">MRISELSTVCGVPVATVKYYLREGLLPAGRLTSATQAQYDTTHVARLNLIRALAGAGGLSVAAIRDVLAGIDQPPESVAEVLGTAHRALGTPLGTPEKGPEARPHPSVMPLLEKLGWWIDGLDQQALDDASAALYALDAADFPISENELIAYGRSMEAMAQTEIAGIPNGSREEAVRYVVLGTILIEPLILALRRLAHDDAAIRRFGPG</sequence>
<dbReference type="Gene3D" id="1.10.1660.10">
    <property type="match status" value="1"/>
</dbReference>
<name>A0A7Z0ADB5_9MICO</name>
<dbReference type="PANTHER" id="PTHR30204">
    <property type="entry name" value="REDOX-CYCLING DRUG-SENSING TRANSCRIPTIONAL ACTIVATOR SOXR"/>
    <property type="match status" value="1"/>
</dbReference>
<protein>
    <submittedName>
        <fullName evidence="3">DNA-binding transcriptional MerR regulator</fullName>
    </submittedName>
</protein>
<proteinExistence type="predicted"/>
<dbReference type="PANTHER" id="PTHR30204:SF98">
    <property type="entry name" value="HTH-TYPE TRANSCRIPTIONAL REGULATOR ADHR"/>
    <property type="match status" value="1"/>
</dbReference>
<reference evidence="3 4" key="1">
    <citation type="submission" date="2020-07" db="EMBL/GenBank/DDBJ databases">
        <title>Sequencing the genomes of 1000 actinobacteria strains.</title>
        <authorList>
            <person name="Klenk H.-P."/>
        </authorList>
    </citation>
    <scope>NUCLEOTIDE SEQUENCE [LARGE SCALE GENOMIC DNA]</scope>
    <source>
        <strain evidence="3 4">DSM 26341</strain>
    </source>
</reference>
<feature type="domain" description="HTH merR-type" evidence="2">
    <location>
        <begin position="1"/>
        <end position="70"/>
    </location>
</feature>
<dbReference type="InterPro" id="IPR009061">
    <property type="entry name" value="DNA-bd_dom_put_sf"/>
</dbReference>
<dbReference type="PRINTS" id="PR00040">
    <property type="entry name" value="HTHMERR"/>
</dbReference>
<keyword evidence="1 3" id="KW-0238">DNA-binding</keyword>
<dbReference type="SUPFAM" id="SSF46955">
    <property type="entry name" value="Putative DNA-binding domain"/>
    <property type="match status" value="1"/>
</dbReference>
<accession>A0A7Z0ADB5</accession>